<comment type="caution">
    <text evidence="1">The sequence shown here is derived from an EMBL/GenBank/DDBJ whole genome shotgun (WGS) entry which is preliminary data.</text>
</comment>
<organism evidence="1 2">
    <name type="scientific">Araneus ventricosus</name>
    <name type="common">Orbweaver spider</name>
    <name type="synonym">Epeira ventricosa</name>
    <dbReference type="NCBI Taxonomy" id="182803"/>
    <lineage>
        <taxon>Eukaryota</taxon>
        <taxon>Metazoa</taxon>
        <taxon>Ecdysozoa</taxon>
        <taxon>Arthropoda</taxon>
        <taxon>Chelicerata</taxon>
        <taxon>Arachnida</taxon>
        <taxon>Araneae</taxon>
        <taxon>Araneomorphae</taxon>
        <taxon>Entelegynae</taxon>
        <taxon>Araneoidea</taxon>
        <taxon>Araneidae</taxon>
        <taxon>Araneus</taxon>
    </lineage>
</organism>
<evidence type="ECO:0000313" key="1">
    <source>
        <dbReference type="EMBL" id="GBN15597.1"/>
    </source>
</evidence>
<keyword evidence="2" id="KW-1185">Reference proteome</keyword>
<gene>
    <name evidence="1" type="ORF">AVEN_24260_1</name>
</gene>
<name>A0A4Y2LQG1_ARAVE</name>
<proteinExistence type="predicted"/>
<reference evidence="1 2" key="1">
    <citation type="journal article" date="2019" name="Sci. Rep.">
        <title>Orb-weaving spider Araneus ventricosus genome elucidates the spidroin gene catalogue.</title>
        <authorList>
            <person name="Kono N."/>
            <person name="Nakamura H."/>
            <person name="Ohtoshi R."/>
            <person name="Moran D.A.P."/>
            <person name="Shinohara A."/>
            <person name="Yoshida Y."/>
            <person name="Fujiwara M."/>
            <person name="Mori M."/>
            <person name="Tomita M."/>
            <person name="Arakawa K."/>
        </authorList>
    </citation>
    <scope>NUCLEOTIDE SEQUENCE [LARGE SCALE GENOMIC DNA]</scope>
</reference>
<protein>
    <submittedName>
        <fullName evidence="1">Uncharacterized protein</fullName>
    </submittedName>
</protein>
<evidence type="ECO:0000313" key="2">
    <source>
        <dbReference type="Proteomes" id="UP000499080"/>
    </source>
</evidence>
<dbReference type="EMBL" id="BGPR01006043">
    <property type="protein sequence ID" value="GBN15597.1"/>
    <property type="molecule type" value="Genomic_DNA"/>
</dbReference>
<dbReference type="Proteomes" id="UP000499080">
    <property type="component" value="Unassembled WGS sequence"/>
</dbReference>
<accession>A0A4Y2LQG1</accession>
<sequence length="100" mass="11362">MTNSEVLKLLRIRFDHIPNSNFSLQQSCSTLALHVCKLAASSVRQDRKFITSLNKFSKEPPLVELAANLSRQVRCKRVEKRVRIRILDSNPGNLGYQPVA</sequence>
<dbReference type="AlphaFoldDB" id="A0A4Y2LQG1"/>